<dbReference type="AlphaFoldDB" id="A0A1C5AXQ6"/>
<protein>
    <submittedName>
        <fullName evidence="1">Uncharacterized protein</fullName>
    </submittedName>
</protein>
<dbReference type="RefSeq" id="WP_091254901.1">
    <property type="nucleotide sequence ID" value="NZ_FMCU01000044.1"/>
</dbReference>
<keyword evidence="2" id="KW-1185">Reference proteome</keyword>
<evidence type="ECO:0000313" key="2">
    <source>
        <dbReference type="Proteomes" id="UP000198797"/>
    </source>
</evidence>
<dbReference type="STRING" id="121616.GA0070216_1446"/>
<evidence type="ECO:0000313" key="1">
    <source>
        <dbReference type="EMBL" id="SCF50009.1"/>
    </source>
</evidence>
<gene>
    <name evidence="1" type="ORF">GA0070216_1446</name>
</gene>
<organism evidence="1 2">
    <name type="scientific">Micromonospora matsumotoense</name>
    <dbReference type="NCBI Taxonomy" id="121616"/>
    <lineage>
        <taxon>Bacteria</taxon>
        <taxon>Bacillati</taxon>
        <taxon>Actinomycetota</taxon>
        <taxon>Actinomycetes</taxon>
        <taxon>Micromonosporales</taxon>
        <taxon>Micromonosporaceae</taxon>
        <taxon>Micromonospora</taxon>
    </lineage>
</organism>
<dbReference type="EMBL" id="FMCU01000044">
    <property type="protein sequence ID" value="SCF50009.1"/>
    <property type="molecule type" value="Genomic_DNA"/>
</dbReference>
<dbReference type="OrthoDB" id="3698953at2"/>
<accession>A0A1C5AXQ6</accession>
<sequence length="92" mass="10432">MSLYRLTPKPGRERYAIQVGWNPHRTLFANVTDHSWDPDADPDNEPDAVTLGLIEDILDPAALLAAVEPYAVIPEDLIYTLRADMHSHPVRW</sequence>
<dbReference type="Proteomes" id="UP000198797">
    <property type="component" value="Unassembled WGS sequence"/>
</dbReference>
<reference evidence="2" key="1">
    <citation type="submission" date="2016-06" db="EMBL/GenBank/DDBJ databases">
        <authorList>
            <person name="Varghese N."/>
            <person name="Submissions Spin"/>
        </authorList>
    </citation>
    <scope>NUCLEOTIDE SEQUENCE [LARGE SCALE GENOMIC DNA]</scope>
    <source>
        <strain evidence="2">DSM 44100</strain>
    </source>
</reference>
<name>A0A1C5AXQ6_9ACTN</name>
<proteinExistence type="predicted"/>